<evidence type="ECO:0000313" key="3">
    <source>
        <dbReference type="Proteomes" id="UP000737113"/>
    </source>
</evidence>
<feature type="signal peptide" evidence="1">
    <location>
        <begin position="1"/>
        <end position="21"/>
    </location>
</feature>
<sequence length="247" mass="27420">MKSFVASLLLAASLFGPQASAGEFTPESYRAVFQGDSQFRQKQAIEALAMAGLSDPAIFDALEARLIASLPEATDKTAVDYSAWLVKGLAYSGNDKYLGTIDSLIHGSYPKKLRKYAKQARANLSQYKVWNAILTDKSHYDIGQSQSNNLYANALHSNELELMRMAAKRLMEESKYDDFMLSQLSSELQAQRLLSNDKLAIDTYAHMAKALASSGNVKYRPVIADIAANAPQKKLRNYAAKYMKSYY</sequence>
<protein>
    <submittedName>
        <fullName evidence="2">Uncharacterized protein</fullName>
    </submittedName>
</protein>
<evidence type="ECO:0000256" key="1">
    <source>
        <dbReference type="SAM" id="SignalP"/>
    </source>
</evidence>
<reference evidence="2" key="1">
    <citation type="submission" date="2020-04" db="EMBL/GenBank/DDBJ databases">
        <title>Description of Shewanella salipaludis sp. nov., isolated from a salt marsh.</title>
        <authorList>
            <person name="Park S."/>
            <person name="Yoon J.-H."/>
        </authorList>
    </citation>
    <scope>NUCLEOTIDE SEQUENCE</scope>
    <source>
        <strain evidence="2">SHSM-M6</strain>
    </source>
</reference>
<gene>
    <name evidence="2" type="ORF">HC757_14125</name>
</gene>
<dbReference type="RefSeq" id="WP_169565026.1">
    <property type="nucleotide sequence ID" value="NZ_JAAXYH010000011.1"/>
</dbReference>
<keyword evidence="1" id="KW-0732">Signal</keyword>
<feature type="chain" id="PRO_5037652712" evidence="1">
    <location>
        <begin position="22"/>
        <end position="247"/>
    </location>
</feature>
<proteinExistence type="predicted"/>
<comment type="caution">
    <text evidence="2">The sequence shown here is derived from an EMBL/GenBank/DDBJ whole genome shotgun (WGS) entry which is preliminary data.</text>
</comment>
<dbReference type="EMBL" id="JAAXYH010000011">
    <property type="protein sequence ID" value="NMH66297.1"/>
    <property type="molecule type" value="Genomic_DNA"/>
</dbReference>
<dbReference type="AlphaFoldDB" id="A0A972FVD1"/>
<evidence type="ECO:0000313" key="2">
    <source>
        <dbReference type="EMBL" id="NMH66297.1"/>
    </source>
</evidence>
<organism evidence="2 3">
    <name type="scientific">Shewanella salipaludis</name>
    <dbReference type="NCBI Taxonomy" id="2723052"/>
    <lineage>
        <taxon>Bacteria</taxon>
        <taxon>Pseudomonadati</taxon>
        <taxon>Pseudomonadota</taxon>
        <taxon>Gammaproteobacteria</taxon>
        <taxon>Alteromonadales</taxon>
        <taxon>Shewanellaceae</taxon>
        <taxon>Shewanella</taxon>
    </lineage>
</organism>
<name>A0A972FVD1_9GAMM</name>
<dbReference type="Proteomes" id="UP000737113">
    <property type="component" value="Unassembled WGS sequence"/>
</dbReference>
<keyword evidence="3" id="KW-1185">Reference proteome</keyword>
<accession>A0A972FVD1</accession>